<evidence type="ECO:0000313" key="16">
    <source>
        <dbReference type="RefSeq" id="XP_015607167.1"/>
    </source>
</evidence>
<keyword evidence="14" id="KW-1185">Reference proteome</keyword>
<dbReference type="Gene3D" id="3.30.1370.10">
    <property type="entry name" value="K Homology domain, type 1"/>
    <property type="match status" value="1"/>
</dbReference>
<dbReference type="SUPFAM" id="SSF54791">
    <property type="entry name" value="Eukaryotic type KH-domain (KH-domain type I)"/>
    <property type="match status" value="1"/>
</dbReference>
<protein>
    <recommendedName>
        <fullName evidence="1">RNA helicase</fullName>
        <ecNumber evidence="1">3.6.4.13</ecNumber>
    </recommendedName>
</protein>
<dbReference type="Pfam" id="PF00013">
    <property type="entry name" value="KH_1"/>
    <property type="match status" value="1"/>
</dbReference>
<dbReference type="Pfam" id="PF00270">
    <property type="entry name" value="DEAD"/>
    <property type="match status" value="1"/>
</dbReference>
<evidence type="ECO:0000256" key="10">
    <source>
        <dbReference type="SAM" id="MobiDB-lite"/>
    </source>
</evidence>
<dbReference type="RefSeq" id="XP_015607166.1">
    <property type="nucleotide sequence ID" value="XM_015751680.2"/>
</dbReference>
<dbReference type="FunFam" id="3.40.50.300:FF:000008">
    <property type="entry name" value="ATP-dependent RNA helicase RhlB"/>
    <property type="match status" value="1"/>
</dbReference>
<dbReference type="KEGG" id="ccin:107273465"/>
<feature type="region of interest" description="Disordered" evidence="10">
    <location>
        <begin position="649"/>
        <end position="697"/>
    </location>
</feature>
<reference evidence="15 16" key="1">
    <citation type="submission" date="2025-04" db="UniProtKB">
        <authorList>
            <consortium name="RefSeq"/>
        </authorList>
    </citation>
    <scope>IDENTIFICATION</scope>
</reference>
<evidence type="ECO:0000313" key="15">
    <source>
        <dbReference type="RefSeq" id="XP_015607166.1"/>
    </source>
</evidence>
<dbReference type="GO" id="GO:0016787">
    <property type="term" value="F:hydrolase activity"/>
    <property type="evidence" value="ECO:0007669"/>
    <property type="project" value="UniProtKB-KW"/>
</dbReference>
<evidence type="ECO:0000256" key="3">
    <source>
        <dbReference type="ARBA" id="ARBA00022801"/>
    </source>
</evidence>
<evidence type="ECO:0000259" key="11">
    <source>
        <dbReference type="PROSITE" id="PS51192"/>
    </source>
</evidence>
<dbReference type="FunFam" id="3.40.50.300:FF:000079">
    <property type="entry name" value="probable ATP-dependent RNA helicase DDX17"/>
    <property type="match status" value="1"/>
</dbReference>
<dbReference type="CDD" id="cd00105">
    <property type="entry name" value="KH-I"/>
    <property type="match status" value="1"/>
</dbReference>
<feature type="region of interest" description="Disordered" evidence="10">
    <location>
        <begin position="158"/>
        <end position="181"/>
    </location>
</feature>
<dbReference type="InterPro" id="IPR001650">
    <property type="entry name" value="Helicase_C-like"/>
</dbReference>
<feature type="compositionally biased region" description="Basic and acidic residues" evidence="10">
    <location>
        <begin position="53"/>
        <end position="68"/>
    </location>
</feature>
<evidence type="ECO:0000256" key="8">
    <source>
        <dbReference type="PROSITE-ProRule" id="PRU00552"/>
    </source>
</evidence>
<dbReference type="RefSeq" id="XP_015607167.1">
    <property type="nucleotide sequence ID" value="XM_015751681.2"/>
</dbReference>
<keyword evidence="4 9" id="KW-0347">Helicase</keyword>
<evidence type="ECO:0000256" key="6">
    <source>
        <dbReference type="ARBA" id="ARBA00047984"/>
    </source>
</evidence>
<evidence type="ECO:0000256" key="9">
    <source>
        <dbReference type="RuleBase" id="RU000492"/>
    </source>
</evidence>
<feature type="domain" description="DEAD-box RNA helicase Q" evidence="13">
    <location>
        <begin position="262"/>
        <end position="290"/>
    </location>
</feature>
<proteinExistence type="inferred from homology"/>
<keyword evidence="2 9" id="KW-0547">Nucleotide-binding</keyword>
<evidence type="ECO:0000256" key="5">
    <source>
        <dbReference type="ARBA" id="ARBA00022840"/>
    </source>
</evidence>
<evidence type="ECO:0000256" key="4">
    <source>
        <dbReference type="ARBA" id="ARBA00022806"/>
    </source>
</evidence>
<comment type="catalytic activity">
    <reaction evidence="6">
        <text>ATP + H2O = ADP + phosphate + H(+)</text>
        <dbReference type="Rhea" id="RHEA:13065"/>
        <dbReference type="ChEBI" id="CHEBI:15377"/>
        <dbReference type="ChEBI" id="CHEBI:15378"/>
        <dbReference type="ChEBI" id="CHEBI:30616"/>
        <dbReference type="ChEBI" id="CHEBI:43474"/>
        <dbReference type="ChEBI" id="CHEBI:456216"/>
        <dbReference type="EC" id="3.6.4.13"/>
    </reaction>
</comment>
<dbReference type="InterPro" id="IPR036612">
    <property type="entry name" value="KH_dom_type_1_sf"/>
</dbReference>
<evidence type="ECO:0000259" key="13">
    <source>
        <dbReference type="PROSITE" id="PS51195"/>
    </source>
</evidence>
<dbReference type="Gene3D" id="3.40.50.300">
    <property type="entry name" value="P-loop containing nucleotide triphosphate hydrolases"/>
    <property type="match status" value="2"/>
</dbReference>
<comment type="similarity">
    <text evidence="9">Belongs to the DEAD box helicase family.</text>
</comment>
<dbReference type="InterPro" id="IPR014001">
    <property type="entry name" value="Helicase_ATP-bd"/>
</dbReference>
<dbReference type="PROSITE" id="PS50084">
    <property type="entry name" value="KH_TYPE_1"/>
    <property type="match status" value="1"/>
</dbReference>
<dbReference type="InterPro" id="IPR027417">
    <property type="entry name" value="P-loop_NTPase"/>
</dbReference>
<dbReference type="InterPro" id="IPR004087">
    <property type="entry name" value="KH_dom"/>
</dbReference>
<dbReference type="PROSITE" id="PS51192">
    <property type="entry name" value="HELICASE_ATP_BIND_1"/>
    <property type="match status" value="1"/>
</dbReference>
<dbReference type="PANTHER" id="PTHR47958">
    <property type="entry name" value="ATP-DEPENDENT RNA HELICASE DBP3"/>
    <property type="match status" value="1"/>
</dbReference>
<evidence type="ECO:0000256" key="2">
    <source>
        <dbReference type="ARBA" id="ARBA00022741"/>
    </source>
</evidence>
<dbReference type="InterPro" id="IPR000629">
    <property type="entry name" value="RNA-helicase_DEAD-box_CS"/>
</dbReference>
<dbReference type="SMART" id="SM00487">
    <property type="entry name" value="DEXDc"/>
    <property type="match status" value="1"/>
</dbReference>
<dbReference type="Pfam" id="PF00271">
    <property type="entry name" value="Helicase_C"/>
    <property type="match status" value="1"/>
</dbReference>
<dbReference type="InterPro" id="IPR014014">
    <property type="entry name" value="RNA_helicase_DEAD_Q_motif"/>
</dbReference>
<gene>
    <name evidence="15 16" type="primary">LOC107273465</name>
</gene>
<accession>A0AAJ7CCD9</accession>
<sequence length="697" mass="77940">MDEDWDNDDSSYQSGSASAPIATAYYGRSNRGDNSGNSRYSTSNSRYSSNGNDRSEGSWRNRDQRNNNDNRQGGRNYDGNQNSFNGHQSDRTQGLVIQVDTSKLGRIIGKGGTKIRELQEQTGARINIDKSGGNEETNVTLVGSEEAQQRAKEEIEKILKDRNRGPVTSKSNEPETPKADIDFSTFDWSKANEQYDEFLKEKWSKFPPIIKNFYREDPSVTNMTKEEVAHFRKTNNSIEVYHAFSDEGKETTTCQIPNPVQTFEQAFHDYPDILEEIRKVGFEKPSPIQCQAWPILLGGKDLIGIAQTGTGKTLAFLLPALIHIDGQETPRAERNGPSVLIMAPTRELALQIEKEVNKYSYRGIKAVCVYGGGNRKEQINTLSKGVEIVIATPGRLNDLVQIKALDVTSVTYLVLDEADRMLDMGFEPQIRKTLLDVRPDRQTVMTSATWPQGVRRLAQSYMKDPLQVYVGSLDLAAVHSVTQTILIIDDEEKTDMLHNFFQNMSENDKVIVFFGKKTRVDELSSNLALSGVNCQSIHGGRDQLDREQALEDIKTGVVRILLATDVASRGIDIEDLTYVYNYDFPRDIEEYVHRVGRTGRAGRTGESISLMTRGDWSHARELIAILEEASQEVPEELYKMAERYDSWKERKEREKMDAGGSYIDRGRGGGGGGGDRGGRGRRGGGGGGGGRQRGGRW</sequence>
<dbReference type="GO" id="GO:0005524">
    <property type="term" value="F:ATP binding"/>
    <property type="evidence" value="ECO:0007669"/>
    <property type="project" value="UniProtKB-KW"/>
</dbReference>
<dbReference type="GO" id="GO:0003723">
    <property type="term" value="F:RNA binding"/>
    <property type="evidence" value="ECO:0007669"/>
    <property type="project" value="UniProtKB-UniRule"/>
</dbReference>
<feature type="short sequence motif" description="Q motif" evidence="8">
    <location>
        <begin position="262"/>
        <end position="290"/>
    </location>
</feature>
<feature type="domain" description="Helicase ATP-binding" evidence="11">
    <location>
        <begin position="293"/>
        <end position="468"/>
    </location>
</feature>
<dbReference type="SUPFAM" id="SSF52540">
    <property type="entry name" value="P-loop containing nucleoside triphosphate hydrolases"/>
    <property type="match status" value="1"/>
</dbReference>
<dbReference type="EC" id="3.6.4.13" evidence="1"/>
<dbReference type="InterPro" id="IPR004088">
    <property type="entry name" value="KH_dom_type_1"/>
</dbReference>
<dbReference type="GeneID" id="107273465"/>
<dbReference type="SMART" id="SM00490">
    <property type="entry name" value="HELICc"/>
    <property type="match status" value="1"/>
</dbReference>
<evidence type="ECO:0000256" key="7">
    <source>
        <dbReference type="PROSITE-ProRule" id="PRU00117"/>
    </source>
</evidence>
<dbReference type="InterPro" id="IPR011545">
    <property type="entry name" value="DEAD/DEAH_box_helicase_dom"/>
</dbReference>
<feature type="compositionally biased region" description="Basic and acidic residues" evidence="10">
    <location>
        <begin position="172"/>
        <end position="181"/>
    </location>
</feature>
<feature type="compositionally biased region" description="Low complexity" evidence="10">
    <location>
        <begin position="69"/>
        <end position="82"/>
    </location>
</feature>
<dbReference type="GO" id="GO:0031047">
    <property type="term" value="P:regulatory ncRNA-mediated gene silencing"/>
    <property type="evidence" value="ECO:0007669"/>
    <property type="project" value="UniProtKB-ARBA"/>
</dbReference>
<dbReference type="Proteomes" id="UP000694920">
    <property type="component" value="Unplaced"/>
</dbReference>
<organism evidence="14 15">
    <name type="scientific">Cephus cinctus</name>
    <name type="common">Wheat stem sawfly</name>
    <dbReference type="NCBI Taxonomy" id="211228"/>
    <lineage>
        <taxon>Eukaryota</taxon>
        <taxon>Metazoa</taxon>
        <taxon>Ecdysozoa</taxon>
        <taxon>Arthropoda</taxon>
        <taxon>Hexapoda</taxon>
        <taxon>Insecta</taxon>
        <taxon>Pterygota</taxon>
        <taxon>Neoptera</taxon>
        <taxon>Endopterygota</taxon>
        <taxon>Hymenoptera</taxon>
        <taxon>Cephoidea</taxon>
        <taxon>Cephidae</taxon>
        <taxon>Cephus</taxon>
    </lineage>
</organism>
<keyword evidence="5 9" id="KW-0067">ATP-binding</keyword>
<feature type="domain" description="Helicase C-terminal" evidence="12">
    <location>
        <begin position="480"/>
        <end position="641"/>
    </location>
</feature>
<keyword evidence="7" id="KW-0694">RNA-binding</keyword>
<evidence type="ECO:0000256" key="1">
    <source>
        <dbReference type="ARBA" id="ARBA00012552"/>
    </source>
</evidence>
<feature type="compositionally biased region" description="Gly residues" evidence="10">
    <location>
        <begin position="683"/>
        <end position="697"/>
    </location>
</feature>
<dbReference type="PROSITE" id="PS51195">
    <property type="entry name" value="Q_MOTIF"/>
    <property type="match status" value="1"/>
</dbReference>
<dbReference type="PROSITE" id="PS51194">
    <property type="entry name" value="HELICASE_CTER"/>
    <property type="match status" value="1"/>
</dbReference>
<dbReference type="PROSITE" id="PS00039">
    <property type="entry name" value="DEAD_ATP_HELICASE"/>
    <property type="match status" value="1"/>
</dbReference>
<evidence type="ECO:0000259" key="12">
    <source>
        <dbReference type="PROSITE" id="PS51194"/>
    </source>
</evidence>
<feature type="region of interest" description="Disordered" evidence="10">
    <location>
        <begin position="1"/>
        <end position="93"/>
    </location>
</feature>
<keyword evidence="3 9" id="KW-0378">Hydrolase</keyword>
<dbReference type="CDD" id="cd17958">
    <property type="entry name" value="DEADc_DDX43_DDX53"/>
    <property type="match status" value="1"/>
</dbReference>
<dbReference type="SMART" id="SM00322">
    <property type="entry name" value="KH"/>
    <property type="match status" value="1"/>
</dbReference>
<name>A0AAJ7CCD9_CEPCN</name>
<dbReference type="GO" id="GO:0003724">
    <property type="term" value="F:RNA helicase activity"/>
    <property type="evidence" value="ECO:0007669"/>
    <property type="project" value="UniProtKB-EC"/>
</dbReference>
<feature type="compositionally biased region" description="Low complexity" evidence="10">
    <location>
        <begin position="34"/>
        <end position="52"/>
    </location>
</feature>
<dbReference type="AlphaFoldDB" id="A0AAJ7CCD9"/>
<dbReference type="CDD" id="cd18787">
    <property type="entry name" value="SF2_C_DEAD"/>
    <property type="match status" value="1"/>
</dbReference>
<evidence type="ECO:0000313" key="14">
    <source>
        <dbReference type="Proteomes" id="UP000694920"/>
    </source>
</evidence>